<dbReference type="SMART" id="SM00150">
    <property type="entry name" value="SPEC"/>
    <property type="match status" value="3"/>
</dbReference>
<name>A0A8J2VTD4_9NEOP</name>
<comment type="caution">
    <text evidence="3">The sequence shown here is derived from an EMBL/GenBank/DDBJ whole genome shotgun (WGS) entry which is preliminary data.</text>
</comment>
<proteinExistence type="predicted"/>
<dbReference type="Pfam" id="PF00435">
    <property type="entry name" value="Spectrin"/>
    <property type="match status" value="2"/>
</dbReference>
<evidence type="ECO:0000313" key="4">
    <source>
        <dbReference type="Proteomes" id="UP000789524"/>
    </source>
</evidence>
<gene>
    <name evidence="3" type="ORF">DCHRY22_LOCUS5286</name>
</gene>
<evidence type="ECO:0000259" key="2">
    <source>
        <dbReference type="Pfam" id="PF13877"/>
    </source>
</evidence>
<protein>
    <submittedName>
        <fullName evidence="3">(African queen) hypothetical protein</fullName>
    </submittedName>
</protein>
<evidence type="ECO:0000256" key="1">
    <source>
        <dbReference type="ARBA" id="ARBA00022737"/>
    </source>
</evidence>
<dbReference type="AlphaFoldDB" id="A0A8J2VTD4"/>
<reference evidence="3" key="1">
    <citation type="submission" date="2021-09" db="EMBL/GenBank/DDBJ databases">
        <authorList>
            <person name="Martin H S."/>
        </authorList>
    </citation>
    <scope>NUCLEOTIDE SEQUENCE</scope>
</reference>
<dbReference type="OrthoDB" id="5865767at2759"/>
<dbReference type="Pfam" id="PF13877">
    <property type="entry name" value="RPAP3_C"/>
    <property type="match status" value="1"/>
</dbReference>
<dbReference type="InterPro" id="IPR002017">
    <property type="entry name" value="Spectrin_repeat"/>
</dbReference>
<dbReference type="EMBL" id="CAKASE010000050">
    <property type="protein sequence ID" value="CAG9564276.1"/>
    <property type="molecule type" value="Genomic_DNA"/>
</dbReference>
<sequence length="494" mass="55427">MIVFRNKCLLCLIKCRHPECPEQIDWLRDVISWSSSLRSEISSPAAARSAAAAHAQRAKIDARDDGSKDALARGQSLLDKEHPSSAEIEERCRTVVDELGRLANAWAERQVALDQLIDWRCFLRDAKQLNALCAAQEAALATGTLLLQQNHVESERIQEELAAVNDRRKKLDVVVGVRRGALLRARPRAQFTRDTAEARSWVADKMAQLQLITGEVTDLEQLEREWTTLEDAVEQRGHDVKVDDNHVKSVQALADKLMQQGPTQHAVSVAARRDGVLLKWRALTGALQRYRERLAAALQLHSFNRDVQETSERLSCKAALFRSEECGRDLSAAHELKRRLEAAVREAGAIRDWIQQLKNDGAALARRCIKVGAAATAGGHARSDMLVDAIKEHKFEENLKETEKRLDRAEPDSVTDAQAQLEHLHETKIIPPDLLPSIFENALESDVLSSVLRTVHNNMDRFPHSVVAYLKNICRVKRFSALAMFLSAIDKECK</sequence>
<dbReference type="InterPro" id="IPR018159">
    <property type="entry name" value="Spectrin/alpha-actinin"/>
</dbReference>
<keyword evidence="1" id="KW-0677">Repeat</keyword>
<evidence type="ECO:0000313" key="3">
    <source>
        <dbReference type="EMBL" id="CAG9564276.1"/>
    </source>
</evidence>
<dbReference type="SUPFAM" id="SSF46966">
    <property type="entry name" value="Spectrin repeat"/>
    <property type="match status" value="3"/>
</dbReference>
<dbReference type="GO" id="GO:0005737">
    <property type="term" value="C:cytoplasm"/>
    <property type="evidence" value="ECO:0007669"/>
    <property type="project" value="UniProtKB-ARBA"/>
</dbReference>
<accession>A0A8J2VTD4</accession>
<dbReference type="PANTHER" id="PTHR11915">
    <property type="entry name" value="SPECTRIN/FILAMIN RELATED CYTOSKELETAL PROTEIN"/>
    <property type="match status" value="1"/>
</dbReference>
<feature type="domain" description="RNA-polymerase II-associated protein 3-like C-terminal" evidence="2">
    <location>
        <begin position="428"/>
        <end position="491"/>
    </location>
</feature>
<organism evidence="3 4">
    <name type="scientific">Danaus chrysippus</name>
    <name type="common">African queen</name>
    <dbReference type="NCBI Taxonomy" id="151541"/>
    <lineage>
        <taxon>Eukaryota</taxon>
        <taxon>Metazoa</taxon>
        <taxon>Ecdysozoa</taxon>
        <taxon>Arthropoda</taxon>
        <taxon>Hexapoda</taxon>
        <taxon>Insecta</taxon>
        <taxon>Pterygota</taxon>
        <taxon>Neoptera</taxon>
        <taxon>Endopterygota</taxon>
        <taxon>Lepidoptera</taxon>
        <taxon>Glossata</taxon>
        <taxon>Ditrysia</taxon>
        <taxon>Papilionoidea</taxon>
        <taxon>Nymphalidae</taxon>
        <taxon>Danainae</taxon>
        <taxon>Danaini</taxon>
        <taxon>Danaina</taxon>
        <taxon>Danaus</taxon>
        <taxon>Anosia</taxon>
    </lineage>
</organism>
<dbReference type="InterPro" id="IPR025986">
    <property type="entry name" value="RPAP3-like_C"/>
</dbReference>
<dbReference type="Gene3D" id="1.20.58.60">
    <property type="match status" value="3"/>
</dbReference>
<keyword evidence="4" id="KW-1185">Reference proteome</keyword>
<dbReference type="CDD" id="cd00176">
    <property type="entry name" value="SPEC"/>
    <property type="match status" value="1"/>
</dbReference>
<dbReference type="Proteomes" id="UP000789524">
    <property type="component" value="Unassembled WGS sequence"/>
</dbReference>